<dbReference type="SMART" id="SM00052">
    <property type="entry name" value="EAL"/>
    <property type="match status" value="1"/>
</dbReference>
<protein>
    <submittedName>
        <fullName evidence="2">EAL domain-containing protein</fullName>
    </submittedName>
</protein>
<name>A0ABV7H930_9BURK</name>
<accession>A0ABV7H930</accession>
<dbReference type="InterPro" id="IPR001633">
    <property type="entry name" value="EAL_dom"/>
</dbReference>
<reference evidence="3" key="1">
    <citation type="journal article" date="2019" name="Int. J. Syst. Evol. Microbiol.">
        <title>The Global Catalogue of Microorganisms (GCM) 10K type strain sequencing project: providing services to taxonomists for standard genome sequencing and annotation.</title>
        <authorList>
            <consortium name="The Broad Institute Genomics Platform"/>
            <consortium name="The Broad Institute Genome Sequencing Center for Infectious Disease"/>
            <person name="Wu L."/>
            <person name="Ma J."/>
        </authorList>
    </citation>
    <scope>NUCLEOTIDE SEQUENCE [LARGE SCALE GENOMIC DNA]</scope>
    <source>
        <strain evidence="3">KCTC 52168</strain>
    </source>
</reference>
<organism evidence="2 3">
    <name type="scientific">Piscinibacterium candidicorallinum</name>
    <dbReference type="NCBI Taxonomy" id="1793872"/>
    <lineage>
        <taxon>Bacteria</taxon>
        <taxon>Pseudomonadati</taxon>
        <taxon>Pseudomonadota</taxon>
        <taxon>Betaproteobacteria</taxon>
        <taxon>Burkholderiales</taxon>
        <taxon>Piscinibacterium</taxon>
    </lineage>
</organism>
<dbReference type="EMBL" id="JBHRTI010000004">
    <property type="protein sequence ID" value="MFC3148076.1"/>
    <property type="molecule type" value="Genomic_DNA"/>
</dbReference>
<dbReference type="RefSeq" id="WP_377303682.1">
    <property type="nucleotide sequence ID" value="NZ_CP180191.1"/>
</dbReference>
<evidence type="ECO:0000313" key="2">
    <source>
        <dbReference type="EMBL" id="MFC3148076.1"/>
    </source>
</evidence>
<dbReference type="Proteomes" id="UP001595556">
    <property type="component" value="Unassembled WGS sequence"/>
</dbReference>
<dbReference type="PROSITE" id="PS50883">
    <property type="entry name" value="EAL"/>
    <property type="match status" value="1"/>
</dbReference>
<evidence type="ECO:0000313" key="3">
    <source>
        <dbReference type="Proteomes" id="UP001595556"/>
    </source>
</evidence>
<proteinExistence type="predicted"/>
<dbReference type="Gene3D" id="3.20.20.450">
    <property type="entry name" value="EAL domain"/>
    <property type="match status" value="1"/>
</dbReference>
<gene>
    <name evidence="2" type="ORF">ACFOEN_10520</name>
</gene>
<comment type="caution">
    <text evidence="2">The sequence shown here is derived from an EMBL/GenBank/DDBJ whole genome shotgun (WGS) entry which is preliminary data.</text>
</comment>
<keyword evidence="3" id="KW-1185">Reference proteome</keyword>
<feature type="domain" description="EAL" evidence="1">
    <location>
        <begin position="42"/>
        <end position="282"/>
    </location>
</feature>
<dbReference type="Pfam" id="PF00563">
    <property type="entry name" value="EAL"/>
    <property type="match status" value="1"/>
</dbReference>
<evidence type="ECO:0000259" key="1">
    <source>
        <dbReference type="PROSITE" id="PS50883"/>
    </source>
</evidence>
<sequence>MPVVMRQFEVSYSPQLQAASCESSGIQGFINKLGAAEDASLQLDPAGRVVSRFFNCEIATAFQGIHGAQNGVVAWQAFARVRGADDSHDLSPWRLFARAASDEDLVAMDRRCRLVHALNFFRLAEAATLGDLHLCVHDRLLSAVSSDHGRAYRRVLDSLGVDHRRIVIELPALPVGNEYVLAQVAASYRLNGFRIALNPVIDAQLGSLLNRIRVDAVKVNAQDLPNWHGAGIEAARSAVADGTRLIAKRVETEQQRQFAVEAGATHLQGYLMGHPEPGIPNP</sequence>
<dbReference type="InterPro" id="IPR035919">
    <property type="entry name" value="EAL_sf"/>
</dbReference>
<dbReference type="SUPFAM" id="SSF141868">
    <property type="entry name" value="EAL domain-like"/>
    <property type="match status" value="1"/>
</dbReference>